<dbReference type="SUPFAM" id="SSF56784">
    <property type="entry name" value="HAD-like"/>
    <property type="match status" value="1"/>
</dbReference>
<dbReference type="SFLD" id="SFLDS00003">
    <property type="entry name" value="Haloacid_Dehalogenase"/>
    <property type="match status" value="1"/>
</dbReference>
<dbReference type="NCBIfam" id="TIGR01484">
    <property type="entry name" value="HAD-SF-IIB"/>
    <property type="match status" value="1"/>
</dbReference>
<dbReference type="Gene3D" id="3.40.50.1000">
    <property type="entry name" value="HAD superfamily/HAD-like"/>
    <property type="match status" value="1"/>
</dbReference>
<dbReference type="EMBL" id="JAESWA010000017">
    <property type="protein sequence ID" value="MBL4931105.1"/>
    <property type="molecule type" value="Genomic_DNA"/>
</dbReference>
<comment type="caution">
    <text evidence="1">The sequence shown here is derived from an EMBL/GenBank/DDBJ whole genome shotgun (WGS) entry which is preliminary data.</text>
</comment>
<name>A0A937FDZ2_9CLOT</name>
<dbReference type="Pfam" id="PF08282">
    <property type="entry name" value="Hydrolase_3"/>
    <property type="match status" value="1"/>
</dbReference>
<evidence type="ECO:0000313" key="2">
    <source>
        <dbReference type="Proteomes" id="UP000623681"/>
    </source>
</evidence>
<dbReference type="InterPro" id="IPR006379">
    <property type="entry name" value="HAD-SF_hydro_IIB"/>
</dbReference>
<keyword evidence="2" id="KW-1185">Reference proteome</keyword>
<dbReference type="GO" id="GO:0016791">
    <property type="term" value="F:phosphatase activity"/>
    <property type="evidence" value="ECO:0007669"/>
    <property type="project" value="TreeGrafter"/>
</dbReference>
<reference evidence="1" key="1">
    <citation type="submission" date="2021-01" db="EMBL/GenBank/DDBJ databases">
        <title>Genome public.</title>
        <authorList>
            <person name="Liu C."/>
            <person name="Sun Q."/>
        </authorList>
    </citation>
    <scope>NUCLEOTIDE SEQUENCE</scope>
    <source>
        <strain evidence="1">YIM B02565</strain>
    </source>
</reference>
<dbReference type="SFLD" id="SFLDG01144">
    <property type="entry name" value="C2.B.4:_PGP_Like"/>
    <property type="match status" value="1"/>
</dbReference>
<accession>A0A937FDZ2</accession>
<gene>
    <name evidence="1" type="ORF">JK634_04750</name>
</gene>
<dbReference type="SFLD" id="SFLDG01140">
    <property type="entry name" value="C2.B:_Phosphomannomutase_and_P"/>
    <property type="match status" value="1"/>
</dbReference>
<dbReference type="PANTHER" id="PTHR10000">
    <property type="entry name" value="PHOSPHOSERINE PHOSPHATASE"/>
    <property type="match status" value="1"/>
</dbReference>
<dbReference type="GO" id="GO:0005829">
    <property type="term" value="C:cytosol"/>
    <property type="evidence" value="ECO:0007669"/>
    <property type="project" value="TreeGrafter"/>
</dbReference>
<proteinExistence type="predicted"/>
<evidence type="ECO:0000313" key="1">
    <source>
        <dbReference type="EMBL" id="MBL4931105.1"/>
    </source>
</evidence>
<organism evidence="1 2">
    <name type="scientific">Clostridium paridis</name>
    <dbReference type="NCBI Taxonomy" id="2803863"/>
    <lineage>
        <taxon>Bacteria</taxon>
        <taxon>Bacillati</taxon>
        <taxon>Bacillota</taxon>
        <taxon>Clostridia</taxon>
        <taxon>Eubacteriales</taxon>
        <taxon>Clostridiaceae</taxon>
        <taxon>Clostridium</taxon>
    </lineage>
</organism>
<dbReference type="AlphaFoldDB" id="A0A937FDZ2"/>
<dbReference type="CDD" id="cd07518">
    <property type="entry name" value="HAD_YbiV-Like"/>
    <property type="match status" value="1"/>
</dbReference>
<protein>
    <submittedName>
        <fullName evidence="1">HAD family phosphatase</fullName>
    </submittedName>
</protein>
<dbReference type="RefSeq" id="WP_202766476.1">
    <property type="nucleotide sequence ID" value="NZ_JAESWA010000017.1"/>
</dbReference>
<dbReference type="PROSITE" id="PS01228">
    <property type="entry name" value="COF_1"/>
    <property type="match status" value="1"/>
</dbReference>
<dbReference type="Proteomes" id="UP000623681">
    <property type="component" value="Unassembled WGS sequence"/>
</dbReference>
<dbReference type="InterPro" id="IPR000150">
    <property type="entry name" value="Cof"/>
</dbReference>
<dbReference type="InterPro" id="IPR036412">
    <property type="entry name" value="HAD-like_sf"/>
</dbReference>
<dbReference type="PANTHER" id="PTHR10000:SF8">
    <property type="entry name" value="HAD SUPERFAMILY HYDROLASE-LIKE, TYPE 3"/>
    <property type="match status" value="1"/>
</dbReference>
<sequence length="265" mass="30283">MIKLIASDMDGTLLNSKGQLPKDFFKIAKKVLNKGVVFVAASGRPYHTLKNNFHEIKDDILFLAENGAYVMYKGKELYSSTMSKEKVDKIIEEARKVPETNIVLCGKKRAYIENSDDEVFMEEFNKYYHEYEKVDDLLLVDDDIIKISIHDKLGSAENSNNIITPVWGEEFQITVSGQVWLDIGKKGINKGKSLRTIQRLLGVQKEETMVFGDYYNDVEMLGEAYYSYAMKNAPEDVKSYSRFIAKTNDEEGVIQVIKEKVLKEA</sequence>
<dbReference type="InterPro" id="IPR023214">
    <property type="entry name" value="HAD_sf"/>
</dbReference>
<dbReference type="Gene3D" id="3.30.1240.10">
    <property type="match status" value="1"/>
</dbReference>
<dbReference type="NCBIfam" id="TIGR00099">
    <property type="entry name" value="Cof-subfamily"/>
    <property type="match status" value="1"/>
</dbReference>
<dbReference type="GO" id="GO:0000287">
    <property type="term" value="F:magnesium ion binding"/>
    <property type="evidence" value="ECO:0007669"/>
    <property type="project" value="TreeGrafter"/>
</dbReference>